<dbReference type="EMBL" id="BRXW01000524">
    <property type="protein sequence ID" value="GMH63006.1"/>
    <property type="molecule type" value="Genomic_DNA"/>
</dbReference>
<feature type="region of interest" description="Disordered" evidence="1">
    <location>
        <begin position="271"/>
        <end position="374"/>
    </location>
</feature>
<reference evidence="3" key="1">
    <citation type="journal article" date="2023" name="Commun. Biol.">
        <title>Genome analysis of Parmales, the sister group of diatoms, reveals the evolutionary specialization of diatoms from phago-mixotrophs to photoautotrophs.</title>
        <authorList>
            <person name="Ban H."/>
            <person name="Sato S."/>
            <person name="Yoshikawa S."/>
            <person name="Yamada K."/>
            <person name="Nakamura Y."/>
            <person name="Ichinomiya M."/>
            <person name="Sato N."/>
            <person name="Blanc-Mathieu R."/>
            <person name="Endo H."/>
            <person name="Kuwata A."/>
            <person name="Ogata H."/>
        </authorList>
    </citation>
    <scope>NUCLEOTIDE SEQUENCE [LARGE SCALE GENOMIC DNA]</scope>
    <source>
        <strain evidence="3">NIES 3700</strain>
    </source>
</reference>
<evidence type="ECO:0000313" key="3">
    <source>
        <dbReference type="Proteomes" id="UP001165122"/>
    </source>
</evidence>
<dbReference type="Proteomes" id="UP001165122">
    <property type="component" value="Unassembled WGS sequence"/>
</dbReference>
<feature type="compositionally biased region" description="Polar residues" evidence="1">
    <location>
        <begin position="411"/>
        <end position="422"/>
    </location>
</feature>
<feature type="compositionally biased region" description="Low complexity" evidence="1">
    <location>
        <begin position="425"/>
        <end position="436"/>
    </location>
</feature>
<evidence type="ECO:0000313" key="2">
    <source>
        <dbReference type="EMBL" id="GMH63006.1"/>
    </source>
</evidence>
<proteinExistence type="predicted"/>
<feature type="compositionally biased region" description="Low complexity" evidence="1">
    <location>
        <begin position="329"/>
        <end position="348"/>
    </location>
</feature>
<feature type="compositionally biased region" description="Polar residues" evidence="1">
    <location>
        <begin position="296"/>
        <end position="320"/>
    </location>
</feature>
<evidence type="ECO:0000256" key="1">
    <source>
        <dbReference type="SAM" id="MobiDB-lite"/>
    </source>
</evidence>
<comment type="caution">
    <text evidence="2">The sequence shown here is derived from an EMBL/GenBank/DDBJ whole genome shotgun (WGS) entry which is preliminary data.</text>
</comment>
<dbReference type="OrthoDB" id="167865at2759"/>
<keyword evidence="3" id="KW-1185">Reference proteome</keyword>
<feature type="region of interest" description="Disordered" evidence="1">
    <location>
        <begin position="395"/>
        <end position="529"/>
    </location>
</feature>
<gene>
    <name evidence="2" type="ORF">TrLO_g10672</name>
</gene>
<sequence>MTDILNAGDGNWQAEMDAYELPKGGARGAQSKEQSSLEALQAEMKLLHWHKLANEAALKAALIRTKKMKQIDSKNPPRETLKEKAEWMQQIIEEEQAKPLQVGKDYIIKYEEEEKKNEAALQRQVEHHVNCLKNLRSSIEKRDTIKARKQQFKAFKQEAEAERRAVMEGRVSAANRFKVRTPQEGGEESNENKPKVQGTLSTVIGSLDKLVDLEKRISSLESDNLHDRVKDGATVPQQKLARMKLAFEKKRTMPKPGQVSKPYYSVRIAKKGGQGAGNRQRGIRGTMKGLGRKPRQQNSKAPMSRTTGAGSTFMTQGDSASNGRGGRFGNTTGSIARGSGRSAVAARSKPSTLQERRAQAKVNRQNAKVRGQGASAGIKTKNVHMQQFHNIRKQNQMRTDKIRRGQGGKSAKSSTIGATSARSKAAAGRRMGNMAATTGSRMNKPRAGRGRPAGRPVGRPRPKIGGRVGGGYKTTGGASRAAPPPGVRGASRFPAVKGAAGGRAGGNKARSVGGSGLKAVRAKAQRKAW</sequence>
<protein>
    <submittedName>
        <fullName evidence="2">Uncharacterized protein</fullName>
    </submittedName>
</protein>
<accession>A0A9W6ZZX4</accession>
<dbReference type="AlphaFoldDB" id="A0A9W6ZZX4"/>
<organism evidence="2 3">
    <name type="scientific">Triparma laevis f. longispina</name>
    <dbReference type="NCBI Taxonomy" id="1714387"/>
    <lineage>
        <taxon>Eukaryota</taxon>
        <taxon>Sar</taxon>
        <taxon>Stramenopiles</taxon>
        <taxon>Ochrophyta</taxon>
        <taxon>Bolidophyceae</taxon>
        <taxon>Parmales</taxon>
        <taxon>Triparmaceae</taxon>
        <taxon>Triparma</taxon>
    </lineage>
</organism>
<name>A0A9W6ZZX4_9STRA</name>
<feature type="compositionally biased region" description="Basic residues" evidence="1">
    <location>
        <begin position="520"/>
        <end position="529"/>
    </location>
</feature>